<evidence type="ECO:0000313" key="4">
    <source>
        <dbReference type="Proteomes" id="UP001595478"/>
    </source>
</evidence>
<keyword evidence="4" id="KW-1185">Reference proteome</keyword>
<dbReference type="RefSeq" id="WP_376920795.1">
    <property type="nucleotide sequence ID" value="NZ_JBHRSW010000029.1"/>
</dbReference>
<feature type="transmembrane region" description="Helical" evidence="2">
    <location>
        <begin position="28"/>
        <end position="46"/>
    </location>
</feature>
<evidence type="ECO:0000256" key="2">
    <source>
        <dbReference type="SAM" id="Phobius"/>
    </source>
</evidence>
<comment type="caution">
    <text evidence="3">The sequence shown here is derived from an EMBL/GenBank/DDBJ whole genome shotgun (WGS) entry which is preliminary data.</text>
</comment>
<keyword evidence="2" id="KW-0812">Transmembrane</keyword>
<evidence type="ECO:0000256" key="1">
    <source>
        <dbReference type="SAM" id="MobiDB-lite"/>
    </source>
</evidence>
<evidence type="ECO:0000313" key="3">
    <source>
        <dbReference type="EMBL" id="MFC3122673.1"/>
    </source>
</evidence>
<feature type="compositionally biased region" description="Basic and acidic residues" evidence="1">
    <location>
        <begin position="167"/>
        <end position="180"/>
    </location>
</feature>
<accession>A0ABV7FQV4</accession>
<dbReference type="InterPro" id="IPR007313">
    <property type="entry name" value="FxsA"/>
</dbReference>
<feature type="transmembrane region" description="Helical" evidence="2">
    <location>
        <begin position="70"/>
        <end position="90"/>
    </location>
</feature>
<keyword evidence="2" id="KW-1133">Transmembrane helix</keyword>
<gene>
    <name evidence="3" type="ORF">ACFOHL_13700</name>
</gene>
<dbReference type="NCBIfam" id="NF008528">
    <property type="entry name" value="PRK11463.1-2"/>
    <property type="match status" value="1"/>
</dbReference>
<protein>
    <submittedName>
        <fullName evidence="3">FxsA family protein</fullName>
    </submittedName>
</protein>
<feature type="region of interest" description="Disordered" evidence="1">
    <location>
        <begin position="137"/>
        <end position="180"/>
    </location>
</feature>
<proteinExistence type="predicted"/>
<keyword evidence="2" id="KW-0472">Membrane</keyword>
<dbReference type="PANTHER" id="PTHR35335:SF1">
    <property type="entry name" value="UPF0716 PROTEIN FXSA"/>
    <property type="match status" value="1"/>
</dbReference>
<name>A0ABV7FQV4_9ALTE</name>
<organism evidence="3 4">
    <name type="scientific">Agaribacter flavus</name>
    <dbReference type="NCBI Taxonomy" id="1902781"/>
    <lineage>
        <taxon>Bacteria</taxon>
        <taxon>Pseudomonadati</taxon>
        <taxon>Pseudomonadota</taxon>
        <taxon>Gammaproteobacteria</taxon>
        <taxon>Alteromonadales</taxon>
        <taxon>Alteromonadaceae</taxon>
        <taxon>Agaribacter</taxon>
    </lineage>
</organism>
<dbReference type="Proteomes" id="UP001595478">
    <property type="component" value="Unassembled WGS sequence"/>
</dbReference>
<dbReference type="EMBL" id="JBHRSW010000029">
    <property type="protein sequence ID" value="MFC3122673.1"/>
    <property type="molecule type" value="Genomic_DNA"/>
</dbReference>
<dbReference type="Pfam" id="PF04186">
    <property type="entry name" value="FxsA"/>
    <property type="match status" value="1"/>
</dbReference>
<dbReference type="PANTHER" id="PTHR35335">
    <property type="entry name" value="UPF0716 PROTEIN FXSA"/>
    <property type="match status" value="1"/>
</dbReference>
<sequence length="180" mass="19944">MLILFLLFAVLPISEIMLLISVSDGIGGWNTFFLVLLTAFFGAYFVKREGLATLQTVQQKSAAGELPGKALSEGVLLLIAGVLLVTPGFITDGIGLLFTLPFSRAYIASSLVKHLLKQQQSGKNHFYFNMHRGSQFHQGSETNDYQHKSHRGYASSDENGDIIDGEYTDKTRSQDRNRIQ</sequence>
<reference evidence="4" key="1">
    <citation type="journal article" date="2019" name="Int. J. Syst. Evol. Microbiol.">
        <title>The Global Catalogue of Microorganisms (GCM) 10K type strain sequencing project: providing services to taxonomists for standard genome sequencing and annotation.</title>
        <authorList>
            <consortium name="The Broad Institute Genomics Platform"/>
            <consortium name="The Broad Institute Genome Sequencing Center for Infectious Disease"/>
            <person name="Wu L."/>
            <person name="Ma J."/>
        </authorList>
    </citation>
    <scope>NUCLEOTIDE SEQUENCE [LARGE SCALE GENOMIC DNA]</scope>
    <source>
        <strain evidence="4">KCTC 52473</strain>
    </source>
</reference>